<dbReference type="PROSITE" id="PS51782">
    <property type="entry name" value="LYSM"/>
    <property type="match status" value="7"/>
</dbReference>
<dbReference type="Proteomes" id="UP001303647">
    <property type="component" value="Unassembled WGS sequence"/>
</dbReference>
<feature type="domain" description="LysM" evidence="6">
    <location>
        <begin position="276"/>
        <end position="324"/>
    </location>
</feature>
<keyword evidence="1" id="KW-0147">Chitin-binding</keyword>
<feature type="region of interest" description="Disordered" evidence="4">
    <location>
        <begin position="709"/>
        <end position="734"/>
    </location>
</feature>
<evidence type="ECO:0000259" key="6">
    <source>
        <dbReference type="PROSITE" id="PS51782"/>
    </source>
</evidence>
<organism evidence="7 8">
    <name type="scientific">Corynascus novoguineensis</name>
    <dbReference type="NCBI Taxonomy" id="1126955"/>
    <lineage>
        <taxon>Eukaryota</taxon>
        <taxon>Fungi</taxon>
        <taxon>Dikarya</taxon>
        <taxon>Ascomycota</taxon>
        <taxon>Pezizomycotina</taxon>
        <taxon>Sordariomycetes</taxon>
        <taxon>Sordariomycetidae</taxon>
        <taxon>Sordariales</taxon>
        <taxon>Chaetomiaceae</taxon>
        <taxon>Corynascus</taxon>
    </lineage>
</organism>
<keyword evidence="8" id="KW-1185">Reference proteome</keyword>
<evidence type="ECO:0000313" key="8">
    <source>
        <dbReference type="Proteomes" id="UP001303647"/>
    </source>
</evidence>
<dbReference type="GO" id="GO:0008061">
    <property type="term" value="F:chitin binding"/>
    <property type="evidence" value="ECO:0007669"/>
    <property type="project" value="UniProtKB-KW"/>
</dbReference>
<dbReference type="InterPro" id="IPR036779">
    <property type="entry name" value="LysM_dom_sf"/>
</dbReference>
<evidence type="ECO:0000256" key="3">
    <source>
        <dbReference type="ARBA" id="ARBA00044955"/>
    </source>
</evidence>
<evidence type="ECO:0000313" key="7">
    <source>
        <dbReference type="EMBL" id="KAK4243181.1"/>
    </source>
</evidence>
<sequence length="874" mass="91638">MVQLCRLLGLGALLSLRPVAAVTMIYEDSLPDDLPSACSAALLADVACDRLVRDLRPDFFYRPASLERICTSGCAAALSSWTASVRSACPDGVTIPADFELPASPVVIPATLEHTFQFTCLRENNKFCGPVAALAAVFNDPGVSPFNYLSEVPEGATEPSRCDECIAARLRMRAGSPYFDGPVVASESLYESMTSSCGITGKPVITTTIDYSTSEPQPTEVSCAGTQYTIQSGDDCYSISEAQGVGTAWLLADNNLAAYCADFPTSGSLCITNTCDTVTVEVNQTCAVIADAAGITETQLKAWNPVINPVCSNINMMNGTTLCISPPGPQLSPPVTTNIPPMIPTTPAPVPTDAAPGSTKPCGRWYDVEAGDYCNLLVLKFAISLEDFLFLNPGINVNCTNLYAGESYCVQPVGDINTYPGRPGYVSITIDPSATFTGIPFTMLPNATVTSYSRPYTPAPLATGVRDDCVHYFLGDDYQFVSDQLGYWKSNCELAAHNYNADNDNFVAWNALELGITDPACSFVAGRRYCGSWNLQAAETDTATTATATATTSGPPAPTHSGQPADCDTWHVVVSGDSCQSVADAAGISLSQFLAWNPAVSSDCSTNFWLDQAYCVGVSGDGGGTTATSTTTSSTSPTPPAPTHPGQPSNCNKWDVVESGDTCGSLAADNGISLSQFLAWNPAVSSDCVENFWLGQAYCVGISGDGSGTTATSTTTSATSPTPPAPTHPGQPSNCNKWDVVESGDTCGSLAADNGISLDQFYDWNPAVSRDCVTNFWLGQAYCVGVSGSGSTPTPTSTSTATTTTPTPPAPTHTGQPGNCNKWDVVESGDTCGSLAADNGISLDQFYDWNPAVSRDCVTNFWLGQAYCVGVSSP</sequence>
<dbReference type="CDD" id="cd00118">
    <property type="entry name" value="LysM"/>
    <property type="match status" value="6"/>
</dbReference>
<dbReference type="SUPFAM" id="SSF54106">
    <property type="entry name" value="LysM domain"/>
    <property type="match status" value="4"/>
</dbReference>
<dbReference type="Pfam" id="PF01476">
    <property type="entry name" value="LysM"/>
    <property type="match status" value="6"/>
</dbReference>
<reference evidence="7" key="2">
    <citation type="submission" date="2023-05" db="EMBL/GenBank/DDBJ databases">
        <authorList>
            <consortium name="Lawrence Berkeley National Laboratory"/>
            <person name="Steindorff A."/>
            <person name="Hensen N."/>
            <person name="Bonometti L."/>
            <person name="Westerberg I."/>
            <person name="Brannstrom I.O."/>
            <person name="Guillou S."/>
            <person name="Cros-Aarteil S."/>
            <person name="Calhoun S."/>
            <person name="Haridas S."/>
            <person name="Kuo A."/>
            <person name="Mondo S."/>
            <person name="Pangilinan J."/>
            <person name="Riley R."/>
            <person name="Labutti K."/>
            <person name="Andreopoulos B."/>
            <person name="Lipzen A."/>
            <person name="Chen C."/>
            <person name="Yanf M."/>
            <person name="Daum C."/>
            <person name="Ng V."/>
            <person name="Clum A."/>
            <person name="Ohm R."/>
            <person name="Martin F."/>
            <person name="Silar P."/>
            <person name="Natvig D."/>
            <person name="Lalanne C."/>
            <person name="Gautier V."/>
            <person name="Ament-Velasquez S.L."/>
            <person name="Kruys A."/>
            <person name="Hutchinson M.I."/>
            <person name="Powell A.J."/>
            <person name="Barry K."/>
            <person name="Miller A.N."/>
            <person name="Grigoriev I.V."/>
            <person name="Debuchy R."/>
            <person name="Gladieux P."/>
            <person name="Thoren M.H."/>
            <person name="Johannesson H."/>
        </authorList>
    </citation>
    <scope>NUCLEOTIDE SEQUENCE</scope>
    <source>
        <strain evidence="7">CBS 359.72</strain>
    </source>
</reference>
<comment type="caution">
    <text evidence="7">The sequence shown here is derived from an EMBL/GenBank/DDBJ whole genome shotgun (WGS) entry which is preliminary data.</text>
</comment>
<feature type="domain" description="LysM" evidence="6">
    <location>
        <begin position="569"/>
        <end position="616"/>
    </location>
</feature>
<evidence type="ECO:0000256" key="5">
    <source>
        <dbReference type="SAM" id="SignalP"/>
    </source>
</evidence>
<feature type="domain" description="LysM" evidence="6">
    <location>
        <begin position="653"/>
        <end position="700"/>
    </location>
</feature>
<dbReference type="InterPro" id="IPR052210">
    <property type="entry name" value="LysM1-like"/>
</dbReference>
<evidence type="ECO:0000256" key="2">
    <source>
        <dbReference type="ARBA" id="ARBA00023026"/>
    </source>
</evidence>
<dbReference type="PANTHER" id="PTHR34997">
    <property type="entry name" value="AM15"/>
    <property type="match status" value="1"/>
</dbReference>
<proteinExistence type="inferred from homology"/>
<dbReference type="AlphaFoldDB" id="A0AAN7HB04"/>
<feature type="domain" description="LysM" evidence="6">
    <location>
        <begin position="822"/>
        <end position="869"/>
    </location>
</feature>
<reference evidence="7" key="1">
    <citation type="journal article" date="2023" name="Mol. Phylogenet. Evol.">
        <title>Genome-scale phylogeny and comparative genomics of the fungal order Sordariales.</title>
        <authorList>
            <person name="Hensen N."/>
            <person name="Bonometti L."/>
            <person name="Westerberg I."/>
            <person name="Brannstrom I.O."/>
            <person name="Guillou S."/>
            <person name="Cros-Aarteil S."/>
            <person name="Calhoun S."/>
            <person name="Haridas S."/>
            <person name="Kuo A."/>
            <person name="Mondo S."/>
            <person name="Pangilinan J."/>
            <person name="Riley R."/>
            <person name="LaButti K."/>
            <person name="Andreopoulos B."/>
            <person name="Lipzen A."/>
            <person name="Chen C."/>
            <person name="Yan M."/>
            <person name="Daum C."/>
            <person name="Ng V."/>
            <person name="Clum A."/>
            <person name="Steindorff A."/>
            <person name="Ohm R.A."/>
            <person name="Martin F."/>
            <person name="Silar P."/>
            <person name="Natvig D.O."/>
            <person name="Lalanne C."/>
            <person name="Gautier V."/>
            <person name="Ament-Velasquez S.L."/>
            <person name="Kruys A."/>
            <person name="Hutchinson M.I."/>
            <person name="Powell A.J."/>
            <person name="Barry K."/>
            <person name="Miller A.N."/>
            <person name="Grigoriev I.V."/>
            <person name="Debuchy R."/>
            <person name="Gladieux P."/>
            <person name="Hiltunen Thoren M."/>
            <person name="Johannesson H."/>
        </authorList>
    </citation>
    <scope>NUCLEOTIDE SEQUENCE</scope>
    <source>
        <strain evidence="7">CBS 359.72</strain>
    </source>
</reference>
<dbReference type="SMART" id="SM00257">
    <property type="entry name" value="LysM"/>
    <property type="match status" value="7"/>
</dbReference>
<comment type="similarity">
    <text evidence="3">Belongs to the secreted LysM effector family.</text>
</comment>
<keyword evidence="2" id="KW-0843">Virulence</keyword>
<feature type="compositionally biased region" description="Low complexity" evidence="4">
    <location>
        <begin position="626"/>
        <end position="636"/>
    </location>
</feature>
<dbReference type="EMBL" id="MU857855">
    <property type="protein sequence ID" value="KAK4243181.1"/>
    <property type="molecule type" value="Genomic_DNA"/>
</dbReference>
<evidence type="ECO:0000256" key="4">
    <source>
        <dbReference type="SAM" id="MobiDB-lite"/>
    </source>
</evidence>
<feature type="compositionally biased region" description="Low complexity" evidence="4">
    <location>
        <begin position="709"/>
        <end position="720"/>
    </location>
</feature>
<feature type="region of interest" description="Disordered" evidence="4">
    <location>
        <begin position="625"/>
        <end position="651"/>
    </location>
</feature>
<dbReference type="InterPro" id="IPR018392">
    <property type="entry name" value="LysM"/>
</dbReference>
<feature type="compositionally biased region" description="Low complexity" evidence="4">
    <location>
        <begin position="544"/>
        <end position="554"/>
    </location>
</feature>
<gene>
    <name evidence="7" type="ORF">C7999DRAFT_36501</name>
</gene>
<dbReference type="PANTHER" id="PTHR34997:SF1">
    <property type="entry name" value="PEPTIDOGLYCAN-BINDING LYSIN DOMAIN"/>
    <property type="match status" value="1"/>
</dbReference>
<feature type="compositionally biased region" description="Low complexity" evidence="4">
    <location>
        <begin position="792"/>
        <end position="805"/>
    </location>
</feature>
<evidence type="ECO:0000256" key="1">
    <source>
        <dbReference type="ARBA" id="ARBA00022669"/>
    </source>
</evidence>
<feature type="region of interest" description="Disordered" evidence="4">
    <location>
        <begin position="792"/>
        <end position="818"/>
    </location>
</feature>
<feature type="domain" description="LysM" evidence="6">
    <location>
        <begin position="226"/>
        <end position="271"/>
    </location>
</feature>
<feature type="domain" description="LysM" evidence="6">
    <location>
        <begin position="364"/>
        <end position="410"/>
    </location>
</feature>
<feature type="signal peptide" evidence="5">
    <location>
        <begin position="1"/>
        <end position="21"/>
    </location>
</feature>
<keyword evidence="5" id="KW-0732">Signal</keyword>
<accession>A0AAN7HB04</accession>
<feature type="domain" description="LysM" evidence="6">
    <location>
        <begin position="737"/>
        <end position="784"/>
    </location>
</feature>
<feature type="region of interest" description="Disordered" evidence="4">
    <location>
        <begin position="544"/>
        <end position="564"/>
    </location>
</feature>
<feature type="chain" id="PRO_5043047079" description="LysM domain-containing protein" evidence="5">
    <location>
        <begin position="22"/>
        <end position="874"/>
    </location>
</feature>
<protein>
    <recommendedName>
        <fullName evidence="6">LysM domain-containing protein</fullName>
    </recommendedName>
</protein>
<name>A0AAN7HB04_9PEZI</name>
<dbReference type="Gene3D" id="3.10.350.10">
    <property type="entry name" value="LysM domain"/>
    <property type="match status" value="6"/>
</dbReference>